<dbReference type="EMBL" id="ML991838">
    <property type="protein sequence ID" value="KAF2230599.1"/>
    <property type="molecule type" value="Genomic_DNA"/>
</dbReference>
<reference evidence="3" key="1">
    <citation type="journal article" date="2020" name="Stud. Mycol.">
        <title>101 Dothideomycetes genomes: a test case for predicting lifestyles and emergence of pathogens.</title>
        <authorList>
            <person name="Haridas S."/>
            <person name="Albert R."/>
            <person name="Binder M."/>
            <person name="Bloem J."/>
            <person name="Labutti K."/>
            <person name="Salamov A."/>
            <person name="Andreopoulos B."/>
            <person name="Baker S."/>
            <person name="Barry K."/>
            <person name="Bills G."/>
            <person name="Bluhm B."/>
            <person name="Cannon C."/>
            <person name="Castanera R."/>
            <person name="Culley D."/>
            <person name="Daum C."/>
            <person name="Ezra D."/>
            <person name="Gonzalez J."/>
            <person name="Henrissat B."/>
            <person name="Kuo A."/>
            <person name="Liang C."/>
            <person name="Lipzen A."/>
            <person name="Lutzoni F."/>
            <person name="Magnuson J."/>
            <person name="Mondo S."/>
            <person name="Nolan M."/>
            <person name="Ohm R."/>
            <person name="Pangilinan J."/>
            <person name="Park H.-J."/>
            <person name="Ramirez L."/>
            <person name="Alfaro M."/>
            <person name="Sun H."/>
            <person name="Tritt A."/>
            <person name="Yoshinaga Y."/>
            <person name="Zwiers L.-H."/>
            <person name="Turgeon B."/>
            <person name="Goodwin S."/>
            <person name="Spatafora J."/>
            <person name="Crous P."/>
            <person name="Grigoriev I."/>
        </authorList>
    </citation>
    <scope>NUCLEOTIDE SEQUENCE</scope>
    <source>
        <strain evidence="3">Tuck. ex Michener</strain>
    </source>
</reference>
<evidence type="ECO:0000313" key="4">
    <source>
        <dbReference type="Proteomes" id="UP000800092"/>
    </source>
</evidence>
<keyword evidence="2" id="KW-1133">Transmembrane helix</keyword>
<keyword evidence="2" id="KW-0812">Transmembrane</keyword>
<sequence length="271" mass="31133">MSRVAPNEDLECQAFLAEQRESSSAEESDIGCTEKCDQSRIHKTIWDIRGFLNVSILIHLSIAIIWVFGVIFIVKNLDNAKATCPMRPFSPANQAIEYRTNHPYDADTTHHSQWAGGMNAAVDSAWNKLLSPSFARASREELILGHEDPDTSLRLAEGQGYMALFGVYHTLHCLRELRNHLYRGQHNHTIPPEWHLDHCIDTLRDFVMCNVDTTMWTFHYKDTNDSTIYEKADAMRQCVAWDKFEEFTKSRALPKDKIECDKATRQCRVGE</sequence>
<comment type="similarity">
    <text evidence="1">Belongs to the ustYa family.</text>
</comment>
<keyword evidence="4" id="KW-1185">Reference proteome</keyword>
<dbReference type="PANTHER" id="PTHR33365:SF12">
    <property type="entry name" value="TAT PATHWAY SIGNAL SEQUENCE"/>
    <property type="match status" value="1"/>
</dbReference>
<proteinExistence type="inferred from homology"/>
<dbReference type="AlphaFoldDB" id="A0A6A6GYA9"/>
<protein>
    <recommendedName>
        <fullName evidence="5">Tat pathway signal sequence</fullName>
    </recommendedName>
</protein>
<keyword evidence="2" id="KW-0472">Membrane</keyword>
<dbReference type="OrthoDB" id="3687641at2759"/>
<name>A0A6A6GYA9_VIRVR</name>
<evidence type="ECO:0000256" key="2">
    <source>
        <dbReference type="SAM" id="Phobius"/>
    </source>
</evidence>
<feature type="transmembrane region" description="Helical" evidence="2">
    <location>
        <begin position="50"/>
        <end position="74"/>
    </location>
</feature>
<evidence type="ECO:0008006" key="5">
    <source>
        <dbReference type="Google" id="ProtNLM"/>
    </source>
</evidence>
<dbReference type="PANTHER" id="PTHR33365">
    <property type="entry name" value="YALI0B05434P"/>
    <property type="match status" value="1"/>
</dbReference>
<dbReference type="Pfam" id="PF11807">
    <property type="entry name" value="UstYa"/>
    <property type="match status" value="1"/>
</dbReference>
<organism evidence="3 4">
    <name type="scientific">Viridothelium virens</name>
    <name type="common">Speckled blister lichen</name>
    <name type="synonym">Trypethelium virens</name>
    <dbReference type="NCBI Taxonomy" id="1048519"/>
    <lineage>
        <taxon>Eukaryota</taxon>
        <taxon>Fungi</taxon>
        <taxon>Dikarya</taxon>
        <taxon>Ascomycota</taxon>
        <taxon>Pezizomycotina</taxon>
        <taxon>Dothideomycetes</taxon>
        <taxon>Dothideomycetes incertae sedis</taxon>
        <taxon>Trypetheliales</taxon>
        <taxon>Trypetheliaceae</taxon>
        <taxon>Viridothelium</taxon>
    </lineage>
</organism>
<evidence type="ECO:0000313" key="3">
    <source>
        <dbReference type="EMBL" id="KAF2230599.1"/>
    </source>
</evidence>
<gene>
    <name evidence="3" type="ORF">EV356DRAFT_536203</name>
</gene>
<evidence type="ECO:0000256" key="1">
    <source>
        <dbReference type="ARBA" id="ARBA00035112"/>
    </source>
</evidence>
<dbReference type="Proteomes" id="UP000800092">
    <property type="component" value="Unassembled WGS sequence"/>
</dbReference>
<dbReference type="GO" id="GO:0043386">
    <property type="term" value="P:mycotoxin biosynthetic process"/>
    <property type="evidence" value="ECO:0007669"/>
    <property type="project" value="InterPro"/>
</dbReference>
<accession>A0A6A6GYA9</accession>
<dbReference type="InterPro" id="IPR021765">
    <property type="entry name" value="UstYa-like"/>
</dbReference>